<dbReference type="GO" id="GO:0061186">
    <property type="term" value="P:negative regulation of silent mating-type cassette heterochromatin formation"/>
    <property type="evidence" value="ECO:0007669"/>
    <property type="project" value="TreeGrafter"/>
</dbReference>
<feature type="compositionally biased region" description="Low complexity" evidence="4">
    <location>
        <begin position="310"/>
        <end position="322"/>
    </location>
</feature>
<dbReference type="GO" id="GO:0061188">
    <property type="term" value="P:negative regulation of rDNA heterochromatin formation"/>
    <property type="evidence" value="ECO:0007669"/>
    <property type="project" value="TreeGrafter"/>
</dbReference>
<evidence type="ECO:0000313" key="6">
    <source>
        <dbReference type="EMBL" id="CCG83826.1"/>
    </source>
</evidence>
<dbReference type="PANTHER" id="PTHR47793">
    <property type="entry name" value="HISTONE DEACETYLASE COMPLEX SUBUNIT CTI6"/>
    <property type="match status" value="1"/>
</dbReference>
<gene>
    <name evidence="6" type="ORF">TAPDE_004146</name>
</gene>
<comment type="caution">
    <text evidence="6">The sequence shown here is derived from an EMBL/GenBank/DDBJ whole genome shotgun (WGS) entry which is preliminary data.</text>
</comment>
<keyword evidence="3" id="KW-0862">Zinc</keyword>
<feature type="compositionally biased region" description="Polar residues" evidence="4">
    <location>
        <begin position="298"/>
        <end position="309"/>
    </location>
</feature>
<accession>R4XD69</accession>
<keyword evidence="7" id="KW-1185">Reference proteome</keyword>
<evidence type="ECO:0000256" key="1">
    <source>
        <dbReference type="ARBA" id="ARBA00022723"/>
    </source>
</evidence>
<dbReference type="EMBL" id="CAHR02000182">
    <property type="protein sequence ID" value="CCG83826.1"/>
    <property type="molecule type" value="Genomic_DNA"/>
</dbReference>
<dbReference type="Pfam" id="PF20826">
    <property type="entry name" value="PHD_5"/>
    <property type="match status" value="1"/>
</dbReference>
<evidence type="ECO:0000256" key="4">
    <source>
        <dbReference type="SAM" id="MobiDB-lite"/>
    </source>
</evidence>
<dbReference type="eggNOG" id="KOG1844">
    <property type="taxonomic scope" value="Eukaryota"/>
</dbReference>
<dbReference type="GO" id="GO:0070210">
    <property type="term" value="C:Rpd3L-Expanded complex"/>
    <property type="evidence" value="ECO:0007669"/>
    <property type="project" value="TreeGrafter"/>
</dbReference>
<protein>
    <recommendedName>
        <fullName evidence="5">Zinc finger PHD-type domain-containing protein</fullName>
    </recommendedName>
</protein>
<keyword evidence="2" id="KW-0863">Zinc-finger</keyword>
<dbReference type="InterPro" id="IPR011011">
    <property type="entry name" value="Znf_FYVE_PHD"/>
</dbReference>
<dbReference type="InterPro" id="IPR013083">
    <property type="entry name" value="Znf_RING/FYVE/PHD"/>
</dbReference>
<proteinExistence type="predicted"/>
<dbReference type="GO" id="GO:0033698">
    <property type="term" value="C:Rpd3L complex"/>
    <property type="evidence" value="ECO:0007669"/>
    <property type="project" value="TreeGrafter"/>
</dbReference>
<feature type="region of interest" description="Disordered" evidence="4">
    <location>
        <begin position="86"/>
        <end position="125"/>
    </location>
</feature>
<feature type="region of interest" description="Disordered" evidence="4">
    <location>
        <begin position="141"/>
        <end position="329"/>
    </location>
</feature>
<dbReference type="AlphaFoldDB" id="R4XD69"/>
<dbReference type="InterPro" id="IPR019786">
    <property type="entry name" value="Zinc_finger_PHD-type_CS"/>
</dbReference>
<dbReference type="Proteomes" id="UP000013776">
    <property type="component" value="Unassembled WGS sequence"/>
</dbReference>
<dbReference type="InterPro" id="IPR053051">
    <property type="entry name" value="HDAC_complex_subunit"/>
</dbReference>
<dbReference type="STRING" id="1097556.R4XD69"/>
<evidence type="ECO:0000256" key="2">
    <source>
        <dbReference type="ARBA" id="ARBA00022771"/>
    </source>
</evidence>
<organism evidence="6 7">
    <name type="scientific">Taphrina deformans (strain PYCC 5710 / ATCC 11124 / CBS 356.35 / IMI 108563 / JCM 9778 / NBRC 8474)</name>
    <name type="common">Peach leaf curl fungus</name>
    <name type="synonym">Lalaria deformans</name>
    <dbReference type="NCBI Taxonomy" id="1097556"/>
    <lineage>
        <taxon>Eukaryota</taxon>
        <taxon>Fungi</taxon>
        <taxon>Dikarya</taxon>
        <taxon>Ascomycota</taxon>
        <taxon>Taphrinomycotina</taxon>
        <taxon>Taphrinomycetes</taxon>
        <taxon>Taphrinales</taxon>
        <taxon>Taphrinaceae</taxon>
        <taxon>Taphrina</taxon>
    </lineage>
</organism>
<dbReference type="GO" id="GO:0008270">
    <property type="term" value="F:zinc ion binding"/>
    <property type="evidence" value="ECO:0007669"/>
    <property type="project" value="UniProtKB-KW"/>
</dbReference>
<dbReference type="PROSITE" id="PS01359">
    <property type="entry name" value="ZF_PHD_1"/>
    <property type="match status" value="1"/>
</dbReference>
<feature type="domain" description="Zinc finger PHD-type" evidence="5">
    <location>
        <begin position="16"/>
        <end position="69"/>
    </location>
</feature>
<evidence type="ECO:0000256" key="3">
    <source>
        <dbReference type="ARBA" id="ARBA00022833"/>
    </source>
</evidence>
<name>R4XD69_TAPDE</name>
<feature type="compositionally biased region" description="Polar residues" evidence="4">
    <location>
        <begin position="219"/>
        <end position="230"/>
    </location>
</feature>
<sequence length="416" mass="45275">MSGAESAGEEIEEVTRCVCGNIDLRIEEDYEDTGLFVQCDKCLVWQHGYCVGLVSDNQMPETYFCELCRPDLHRLIQRPRKLPRSKFLGIDNASSPPPLRVSEEPNDQDAESGPRKRRSTMNSRDAAYDRQLEAALLLSAQQDGGSMEMPAPSISARSGRGTRRQSPSTSKRGRTPSPSPQREDPKQKRRRKGGSVKKEEPAQEDSAGSRRRGKKKTGIASNGSASSSLATPDMNEDQADTDNTSQASRARPNTADKSAPAQLAQADSRPGSRAASRETTPAPTGTTRKRAGARTGKNKTGNASLSRSNTTTTTTAAPSTPSGRMTAMSEMRKRVSSILEYVGRAQEEMATEVTEWSQFVPRAELALEQEGEGREGTGKKSTREDGVWGYGYGEGGSVALMEELTSNLLRWESIYG</sequence>
<dbReference type="SMART" id="SM00249">
    <property type="entry name" value="PHD"/>
    <property type="match status" value="1"/>
</dbReference>
<dbReference type="InterPro" id="IPR001965">
    <property type="entry name" value="Znf_PHD"/>
</dbReference>
<dbReference type="SUPFAM" id="SSF57903">
    <property type="entry name" value="FYVE/PHD zinc finger"/>
    <property type="match status" value="1"/>
</dbReference>
<dbReference type="OrthoDB" id="418595at2759"/>
<dbReference type="VEuPathDB" id="FungiDB:TAPDE_004146"/>
<feature type="compositionally biased region" description="Basic and acidic residues" evidence="4">
    <location>
        <begin position="371"/>
        <end position="386"/>
    </location>
</feature>
<keyword evidence="1" id="KW-0479">Metal-binding</keyword>
<evidence type="ECO:0000313" key="7">
    <source>
        <dbReference type="Proteomes" id="UP000013776"/>
    </source>
</evidence>
<evidence type="ECO:0000259" key="5">
    <source>
        <dbReference type="SMART" id="SM00249"/>
    </source>
</evidence>
<dbReference type="PANTHER" id="PTHR47793:SF1">
    <property type="entry name" value="HISTONE DEACETYLASE COMPLEX SUBUNIT CTI6"/>
    <property type="match status" value="1"/>
</dbReference>
<reference evidence="6 7" key="1">
    <citation type="journal article" date="2013" name="MBio">
        <title>Genome sequencing of the plant pathogen Taphrina deformans, the causal agent of peach leaf curl.</title>
        <authorList>
            <person name="Cisse O.H."/>
            <person name="Almeida J.M.G.C.F."/>
            <person name="Fonseca A."/>
            <person name="Kumar A.A."/>
            <person name="Salojaervi J."/>
            <person name="Overmyer K."/>
            <person name="Hauser P.M."/>
            <person name="Pagni M."/>
        </authorList>
    </citation>
    <scope>NUCLEOTIDE SEQUENCE [LARGE SCALE GENOMIC DNA]</scope>
    <source>
        <strain evidence="7">PYCC 5710 / ATCC 11124 / CBS 356.35 / IMI 108563 / JCM 9778 / NBRC 8474</strain>
    </source>
</reference>
<feature type="region of interest" description="Disordered" evidence="4">
    <location>
        <begin position="367"/>
        <end position="388"/>
    </location>
</feature>
<dbReference type="Gene3D" id="3.30.40.10">
    <property type="entry name" value="Zinc/RING finger domain, C3HC4 (zinc finger)"/>
    <property type="match status" value="1"/>
</dbReference>